<protein>
    <submittedName>
        <fullName evidence="1">Uncharacterized protein</fullName>
    </submittedName>
</protein>
<evidence type="ECO:0000313" key="1">
    <source>
        <dbReference type="EMBL" id="QJA47910.1"/>
    </source>
</evidence>
<dbReference type="EMBL" id="MT144062">
    <property type="protein sequence ID" value="QJA47910.1"/>
    <property type="molecule type" value="Genomic_DNA"/>
</dbReference>
<sequence>MPLGQTPYIFRGGQEDLHRLFYSDPTKAFAKVITIPAGYGVIPAGAVMGLVSESTSRVGYYVPYAQFDAVGNQAAGISNAYGLAFMVNDPSTGTSVNVTMEDSYKFAVGDHLVAADSDLTPKDLGAITAIDRTTYTHIAVITVTSACDSETQAKGGAVTIQTTTSTPYVKATGILKAGVDTGTGENAKGAQGVLVIQNAMLYVNSLYNYNADVLTDLSSATADGQYLIL</sequence>
<reference evidence="1" key="1">
    <citation type="submission" date="2020-03" db="EMBL/GenBank/DDBJ databases">
        <title>The deep terrestrial virosphere.</title>
        <authorList>
            <person name="Holmfeldt K."/>
            <person name="Nilsson E."/>
            <person name="Simone D."/>
            <person name="Lopez-Fernandez M."/>
            <person name="Wu X."/>
            <person name="de Brujin I."/>
            <person name="Lundin D."/>
            <person name="Andersson A."/>
            <person name="Bertilsson S."/>
            <person name="Dopson M."/>
        </authorList>
    </citation>
    <scope>NUCLEOTIDE SEQUENCE</scope>
    <source>
        <strain evidence="2">MM415A00269</strain>
        <strain evidence="1">TM448A00755</strain>
    </source>
</reference>
<organism evidence="1">
    <name type="scientific">viral metagenome</name>
    <dbReference type="NCBI Taxonomy" id="1070528"/>
    <lineage>
        <taxon>unclassified sequences</taxon>
        <taxon>metagenomes</taxon>
        <taxon>organismal metagenomes</taxon>
    </lineage>
</organism>
<proteinExistence type="predicted"/>
<gene>
    <name evidence="2" type="ORF">MM415A00269_0035</name>
    <name evidence="1" type="ORF">TM448A00755_0023</name>
</gene>
<dbReference type="AlphaFoldDB" id="A0A6H1ZL39"/>
<evidence type="ECO:0000313" key="2">
    <source>
        <dbReference type="EMBL" id="QJA83667.1"/>
    </source>
</evidence>
<name>A0A6H1ZL39_9ZZZZ</name>
<accession>A0A6H1ZL39</accession>
<dbReference type="EMBL" id="MT142515">
    <property type="protein sequence ID" value="QJA83667.1"/>
    <property type="molecule type" value="Genomic_DNA"/>
</dbReference>